<evidence type="ECO:0000256" key="9">
    <source>
        <dbReference type="ARBA" id="ARBA00023002"/>
    </source>
</evidence>
<feature type="non-terminal residue" evidence="15">
    <location>
        <position position="1"/>
    </location>
</feature>
<dbReference type="PROSITE" id="PS00086">
    <property type="entry name" value="CYTOCHROME_P450"/>
    <property type="match status" value="1"/>
</dbReference>
<comment type="cofactor">
    <cofactor evidence="1 13">
        <name>heme</name>
        <dbReference type="ChEBI" id="CHEBI:30413"/>
    </cofactor>
</comment>
<dbReference type="EMBL" id="WIXP02000014">
    <property type="protein sequence ID" value="KAF6199831.1"/>
    <property type="molecule type" value="Genomic_DNA"/>
</dbReference>
<evidence type="ECO:0000256" key="2">
    <source>
        <dbReference type="ARBA" id="ARBA00004174"/>
    </source>
</evidence>
<protein>
    <recommendedName>
        <fullName evidence="17">Cytochrome P450</fullName>
    </recommendedName>
</protein>
<dbReference type="GO" id="GO:0004497">
    <property type="term" value="F:monooxygenase activity"/>
    <property type="evidence" value="ECO:0007669"/>
    <property type="project" value="UniProtKB-KW"/>
</dbReference>
<evidence type="ECO:0000256" key="5">
    <source>
        <dbReference type="ARBA" id="ARBA00022617"/>
    </source>
</evidence>
<dbReference type="SUPFAM" id="SSF48264">
    <property type="entry name" value="Cytochrome P450"/>
    <property type="match status" value="1"/>
</dbReference>
<keyword evidence="9 14" id="KW-0560">Oxidoreductase</keyword>
<sequence length="138" mass="15321">SLRLYPPLPVISRKAVKDTTLGSVRVPKGMKVLVPAWKLQKDSRNYSNPEEFDPERFSADRKSSIPKGAYLPFGEGPRLCIGMKFATTAIKIAIVTMMLNYELSCPSHVDGLKPHVTSTLFLFPENGLVEVKFSPLAE</sequence>
<comment type="similarity">
    <text evidence="4 14">Belongs to the cytochrome P450 family.</text>
</comment>
<dbReference type="PANTHER" id="PTHR24292">
    <property type="entry name" value="CYTOCHROME P450"/>
    <property type="match status" value="1"/>
</dbReference>
<evidence type="ECO:0008006" key="17">
    <source>
        <dbReference type="Google" id="ProtNLM"/>
    </source>
</evidence>
<evidence type="ECO:0000313" key="16">
    <source>
        <dbReference type="Proteomes" id="UP000466442"/>
    </source>
</evidence>
<keyword evidence="5 13" id="KW-0349">Heme</keyword>
<dbReference type="Gene3D" id="1.10.630.10">
    <property type="entry name" value="Cytochrome P450"/>
    <property type="match status" value="1"/>
</dbReference>
<keyword evidence="7" id="KW-0256">Endoplasmic reticulum</keyword>
<evidence type="ECO:0000256" key="8">
    <source>
        <dbReference type="ARBA" id="ARBA00022848"/>
    </source>
</evidence>
<comment type="caution">
    <text evidence="15">The sequence shown here is derived from an EMBL/GenBank/DDBJ whole genome shotgun (WGS) entry which is preliminary data.</text>
</comment>
<keyword evidence="6 13" id="KW-0479">Metal-binding</keyword>
<evidence type="ECO:0000256" key="6">
    <source>
        <dbReference type="ARBA" id="ARBA00022723"/>
    </source>
</evidence>
<dbReference type="GO" id="GO:0005506">
    <property type="term" value="F:iron ion binding"/>
    <property type="evidence" value="ECO:0007669"/>
    <property type="project" value="InterPro"/>
</dbReference>
<comment type="subcellular location">
    <subcellularLocation>
        <location evidence="3">Endoplasmic reticulum membrane</location>
        <topology evidence="3">Peripheral membrane protein</topology>
    </subcellularLocation>
    <subcellularLocation>
        <location evidence="2">Microsome membrane</location>
        <topology evidence="2">Peripheral membrane protein</topology>
    </subcellularLocation>
</comment>
<proteinExistence type="inferred from homology"/>
<evidence type="ECO:0000256" key="14">
    <source>
        <dbReference type="RuleBase" id="RU000461"/>
    </source>
</evidence>
<reference evidence="15" key="1">
    <citation type="journal article" date="2021" name="Mol. Ecol. Resour.">
        <title>Apolygus lucorum genome provides insights into omnivorousness and mesophyll feeding.</title>
        <authorList>
            <person name="Liu Y."/>
            <person name="Liu H."/>
            <person name="Wang H."/>
            <person name="Huang T."/>
            <person name="Liu B."/>
            <person name="Yang B."/>
            <person name="Yin L."/>
            <person name="Li B."/>
            <person name="Zhang Y."/>
            <person name="Zhang S."/>
            <person name="Jiang F."/>
            <person name="Zhang X."/>
            <person name="Ren Y."/>
            <person name="Wang B."/>
            <person name="Wang S."/>
            <person name="Lu Y."/>
            <person name="Wu K."/>
            <person name="Fan W."/>
            <person name="Wang G."/>
        </authorList>
    </citation>
    <scope>NUCLEOTIDE SEQUENCE</scope>
    <source>
        <strain evidence="15">12Hb</strain>
    </source>
</reference>
<dbReference type="GO" id="GO:0005789">
    <property type="term" value="C:endoplasmic reticulum membrane"/>
    <property type="evidence" value="ECO:0007669"/>
    <property type="project" value="UniProtKB-SubCell"/>
</dbReference>
<keyword evidence="11 14" id="KW-0503">Monooxygenase</keyword>
<evidence type="ECO:0000256" key="3">
    <source>
        <dbReference type="ARBA" id="ARBA00004406"/>
    </source>
</evidence>
<dbReference type="GO" id="GO:0016705">
    <property type="term" value="F:oxidoreductase activity, acting on paired donors, with incorporation or reduction of molecular oxygen"/>
    <property type="evidence" value="ECO:0007669"/>
    <property type="project" value="InterPro"/>
</dbReference>
<evidence type="ECO:0000313" key="15">
    <source>
        <dbReference type="EMBL" id="KAF6199831.1"/>
    </source>
</evidence>
<evidence type="ECO:0000256" key="1">
    <source>
        <dbReference type="ARBA" id="ARBA00001971"/>
    </source>
</evidence>
<name>A0A8S9WUP7_APOLU</name>
<keyword evidence="8" id="KW-0492">Microsome</keyword>
<dbReference type="InterPro" id="IPR036396">
    <property type="entry name" value="Cyt_P450_sf"/>
</dbReference>
<keyword evidence="10 13" id="KW-0408">Iron</keyword>
<keyword evidence="12" id="KW-0472">Membrane</keyword>
<feature type="binding site" description="axial binding residue" evidence="13">
    <location>
        <position position="80"/>
    </location>
    <ligand>
        <name>heme</name>
        <dbReference type="ChEBI" id="CHEBI:30413"/>
    </ligand>
    <ligandPart>
        <name>Fe</name>
        <dbReference type="ChEBI" id="CHEBI:18248"/>
    </ligandPart>
</feature>
<accession>A0A8S9WUP7</accession>
<organism evidence="15 16">
    <name type="scientific">Apolygus lucorum</name>
    <name type="common">Small green plant bug</name>
    <name type="synonym">Lygocoris lucorum</name>
    <dbReference type="NCBI Taxonomy" id="248454"/>
    <lineage>
        <taxon>Eukaryota</taxon>
        <taxon>Metazoa</taxon>
        <taxon>Ecdysozoa</taxon>
        <taxon>Arthropoda</taxon>
        <taxon>Hexapoda</taxon>
        <taxon>Insecta</taxon>
        <taxon>Pterygota</taxon>
        <taxon>Neoptera</taxon>
        <taxon>Paraneoptera</taxon>
        <taxon>Hemiptera</taxon>
        <taxon>Heteroptera</taxon>
        <taxon>Panheteroptera</taxon>
        <taxon>Cimicomorpha</taxon>
        <taxon>Miridae</taxon>
        <taxon>Mirini</taxon>
        <taxon>Apolygus</taxon>
    </lineage>
</organism>
<gene>
    <name evidence="15" type="ORF">GE061_006129</name>
</gene>
<keyword evidence="16" id="KW-1185">Reference proteome</keyword>
<dbReference type="Proteomes" id="UP000466442">
    <property type="component" value="Unassembled WGS sequence"/>
</dbReference>
<evidence type="ECO:0000256" key="10">
    <source>
        <dbReference type="ARBA" id="ARBA00023004"/>
    </source>
</evidence>
<dbReference type="PANTHER" id="PTHR24292:SF102">
    <property type="entry name" value="CYTOCHROME P450 FAMILY-RELATED"/>
    <property type="match status" value="1"/>
</dbReference>
<dbReference type="InterPro" id="IPR002401">
    <property type="entry name" value="Cyt_P450_E_grp-I"/>
</dbReference>
<dbReference type="GO" id="GO:0020037">
    <property type="term" value="F:heme binding"/>
    <property type="evidence" value="ECO:0007669"/>
    <property type="project" value="InterPro"/>
</dbReference>
<dbReference type="AlphaFoldDB" id="A0A8S9WUP7"/>
<evidence type="ECO:0000256" key="11">
    <source>
        <dbReference type="ARBA" id="ARBA00023033"/>
    </source>
</evidence>
<dbReference type="Pfam" id="PF00067">
    <property type="entry name" value="p450"/>
    <property type="match status" value="1"/>
</dbReference>
<evidence type="ECO:0000256" key="13">
    <source>
        <dbReference type="PIRSR" id="PIRSR602401-1"/>
    </source>
</evidence>
<dbReference type="PRINTS" id="PR00463">
    <property type="entry name" value="EP450I"/>
</dbReference>
<dbReference type="OrthoDB" id="2789670at2759"/>
<evidence type="ECO:0000256" key="7">
    <source>
        <dbReference type="ARBA" id="ARBA00022824"/>
    </source>
</evidence>
<evidence type="ECO:0000256" key="4">
    <source>
        <dbReference type="ARBA" id="ARBA00010617"/>
    </source>
</evidence>
<dbReference type="InterPro" id="IPR050476">
    <property type="entry name" value="Insect_CytP450_Detox"/>
</dbReference>
<dbReference type="InterPro" id="IPR017972">
    <property type="entry name" value="Cyt_P450_CS"/>
</dbReference>
<dbReference type="InterPro" id="IPR001128">
    <property type="entry name" value="Cyt_P450"/>
</dbReference>
<evidence type="ECO:0000256" key="12">
    <source>
        <dbReference type="ARBA" id="ARBA00023136"/>
    </source>
</evidence>